<dbReference type="Proteomes" id="UP000230821">
    <property type="component" value="Unassembled WGS sequence"/>
</dbReference>
<dbReference type="SUPFAM" id="SSF52540">
    <property type="entry name" value="P-loop containing nucleoside triphosphate hydrolases"/>
    <property type="match status" value="1"/>
</dbReference>
<proteinExistence type="predicted"/>
<name>A0A2G6KHE2_9BACT</name>
<dbReference type="PANTHER" id="PTHR13696:SF99">
    <property type="entry name" value="COBYRINIC ACID AC-DIAMIDE SYNTHASE"/>
    <property type="match status" value="1"/>
</dbReference>
<dbReference type="CDD" id="cd02042">
    <property type="entry name" value="ParAB_family"/>
    <property type="match status" value="1"/>
</dbReference>
<feature type="domain" description="AAA" evidence="1">
    <location>
        <begin position="3"/>
        <end position="177"/>
    </location>
</feature>
<organism evidence="2 3">
    <name type="scientific">candidate division KSB3 bacterium</name>
    <dbReference type="NCBI Taxonomy" id="2044937"/>
    <lineage>
        <taxon>Bacteria</taxon>
        <taxon>candidate division KSB3</taxon>
    </lineage>
</organism>
<dbReference type="Pfam" id="PF13614">
    <property type="entry name" value="AAA_31"/>
    <property type="match status" value="1"/>
</dbReference>
<dbReference type="Gene3D" id="3.40.50.300">
    <property type="entry name" value="P-loop containing nucleotide triphosphate hydrolases"/>
    <property type="match status" value="1"/>
</dbReference>
<dbReference type="InterPro" id="IPR027417">
    <property type="entry name" value="P-loop_NTPase"/>
</dbReference>
<evidence type="ECO:0000313" key="3">
    <source>
        <dbReference type="Proteomes" id="UP000230821"/>
    </source>
</evidence>
<dbReference type="InterPro" id="IPR050678">
    <property type="entry name" value="DNA_Partitioning_ATPase"/>
</dbReference>
<dbReference type="InterPro" id="IPR025669">
    <property type="entry name" value="AAA_dom"/>
</dbReference>
<dbReference type="EMBL" id="PDSK01000063">
    <property type="protein sequence ID" value="PIE35093.1"/>
    <property type="molecule type" value="Genomic_DNA"/>
</dbReference>
<comment type="caution">
    <text evidence="2">The sequence shown here is derived from an EMBL/GenBank/DDBJ whole genome shotgun (WGS) entry which is preliminary data.</text>
</comment>
<dbReference type="FunFam" id="3.40.50.300:FF:000285">
    <property type="entry name" value="Sporulation initiation inhibitor Soj"/>
    <property type="match status" value="1"/>
</dbReference>
<dbReference type="PIRSF" id="PIRSF009320">
    <property type="entry name" value="Nuc_binding_HP_1000"/>
    <property type="match status" value="1"/>
</dbReference>
<sequence length="260" mass="28295">MATIYALTNQKGGVGKTTSVANLGAAFAERGKKTLLIDLDPQGGLTTSLGYNPDTFKQTVYHVFIEEIEFPQVTLETDIPNLDLVPANLDLAGAEAELLREIGWDKILPGALEPIQEKYDVILLDCPPTLGILTLSALAAANIALVPLQCEFLSLRALKQLTKIFTKTKRRANPGLDLLIFRTMYDKRTSHAKEISEEIGRVGGKKVLSAYVKRAIKVVDASSSGKPVVVYAPNSEPAGAYRSIAHELLLIEKKKEQTHG</sequence>
<evidence type="ECO:0000313" key="2">
    <source>
        <dbReference type="EMBL" id="PIE35093.1"/>
    </source>
</evidence>
<dbReference type="AlphaFoldDB" id="A0A2G6KHE2"/>
<protein>
    <submittedName>
        <fullName evidence="2">Chromosome partitioning protein</fullName>
    </submittedName>
</protein>
<accession>A0A2G6KHE2</accession>
<reference evidence="2 3" key="1">
    <citation type="submission" date="2017-10" db="EMBL/GenBank/DDBJ databases">
        <title>Novel microbial diversity and functional potential in the marine mammal oral microbiome.</title>
        <authorList>
            <person name="Dudek N.K."/>
            <person name="Sun C.L."/>
            <person name="Burstein D."/>
            <person name="Kantor R.S."/>
            <person name="Aliaga Goltsman D.S."/>
            <person name="Bik E.M."/>
            <person name="Thomas B.C."/>
            <person name="Banfield J.F."/>
            <person name="Relman D.A."/>
        </authorList>
    </citation>
    <scope>NUCLEOTIDE SEQUENCE [LARGE SCALE GENOMIC DNA]</scope>
    <source>
        <strain evidence="2">DOLJORAL78_47_16</strain>
    </source>
</reference>
<gene>
    <name evidence="2" type="ORF">CSA56_05470</name>
</gene>
<evidence type="ECO:0000259" key="1">
    <source>
        <dbReference type="Pfam" id="PF13614"/>
    </source>
</evidence>
<dbReference type="PANTHER" id="PTHR13696">
    <property type="entry name" value="P-LOOP CONTAINING NUCLEOSIDE TRIPHOSPHATE HYDROLASE"/>
    <property type="match status" value="1"/>
</dbReference>